<dbReference type="AlphaFoldDB" id="W3WW81"/>
<organism evidence="2 3">
    <name type="scientific">Pestalotiopsis fici (strain W106-1 / CGMCC3.15140)</name>
    <dbReference type="NCBI Taxonomy" id="1229662"/>
    <lineage>
        <taxon>Eukaryota</taxon>
        <taxon>Fungi</taxon>
        <taxon>Dikarya</taxon>
        <taxon>Ascomycota</taxon>
        <taxon>Pezizomycotina</taxon>
        <taxon>Sordariomycetes</taxon>
        <taxon>Xylariomycetidae</taxon>
        <taxon>Amphisphaeriales</taxon>
        <taxon>Sporocadaceae</taxon>
        <taxon>Pestalotiopsis</taxon>
    </lineage>
</organism>
<dbReference type="InParanoid" id="W3WW81"/>
<dbReference type="SUPFAM" id="SSF57959">
    <property type="entry name" value="Leucine zipper domain"/>
    <property type="match status" value="1"/>
</dbReference>
<evidence type="ECO:0000313" key="2">
    <source>
        <dbReference type="EMBL" id="ETS78110.1"/>
    </source>
</evidence>
<dbReference type="EMBL" id="KI912115">
    <property type="protein sequence ID" value="ETS78110.1"/>
    <property type="molecule type" value="Genomic_DNA"/>
</dbReference>
<dbReference type="eggNOG" id="ENOG502R0R8">
    <property type="taxonomic scope" value="Eukaryota"/>
</dbReference>
<name>W3WW81_PESFW</name>
<accession>W3WW81</accession>
<evidence type="ECO:0000313" key="3">
    <source>
        <dbReference type="Proteomes" id="UP000030651"/>
    </source>
</evidence>
<dbReference type="STRING" id="1229662.W3WW81"/>
<dbReference type="OrthoDB" id="2735536at2759"/>
<dbReference type="HOGENOM" id="CLU_043982_0_0_1"/>
<dbReference type="KEGG" id="pfy:PFICI_10172"/>
<dbReference type="InterPro" id="IPR046347">
    <property type="entry name" value="bZIP_sf"/>
</dbReference>
<evidence type="ECO:0000256" key="1">
    <source>
        <dbReference type="SAM" id="MobiDB-lite"/>
    </source>
</evidence>
<dbReference type="RefSeq" id="XP_007836944.1">
    <property type="nucleotide sequence ID" value="XM_007838753.1"/>
</dbReference>
<feature type="region of interest" description="Disordered" evidence="1">
    <location>
        <begin position="89"/>
        <end position="112"/>
    </location>
</feature>
<sequence length="342" mass="37131">MSKRARDVGNPLDSSPEGTKKRREKGRLAQRAFRQKQIDTIRILKDENQKFRDAIAAISAAAAGNQTALGHAIEDAQILAGTGRQGSKVVGRVESNPSSNEAADSSIEAAPKSPVCEEDVIGPVDDWSHQNNFEAANLLPSPSNDLALKITGAPEEIAPYLGPAAYSVAGQIHWIAIAYSYASAKALREAASSLHLNKDSSRAFGKTLQYVTIDDVLCVLRGRLMYRKQGFMAGDENQGHDPWMAKVVMMTIVQNCAPSDSNLLFTAFDVADCLRCELGDRFAQLEAALAGTATDSWAAVTREFVRELAFQAICYGAGPRWRIEHVVEAAQRWAVGTSLLRQ</sequence>
<feature type="region of interest" description="Disordered" evidence="1">
    <location>
        <begin position="1"/>
        <end position="32"/>
    </location>
</feature>
<proteinExistence type="predicted"/>
<evidence type="ECO:0008006" key="4">
    <source>
        <dbReference type="Google" id="ProtNLM"/>
    </source>
</evidence>
<reference evidence="3" key="1">
    <citation type="journal article" date="2015" name="BMC Genomics">
        <title>Genomic and transcriptomic analysis of the endophytic fungus Pestalotiopsis fici reveals its lifestyle and high potential for synthesis of natural products.</title>
        <authorList>
            <person name="Wang X."/>
            <person name="Zhang X."/>
            <person name="Liu L."/>
            <person name="Xiang M."/>
            <person name="Wang W."/>
            <person name="Sun X."/>
            <person name="Che Y."/>
            <person name="Guo L."/>
            <person name="Liu G."/>
            <person name="Guo L."/>
            <person name="Wang C."/>
            <person name="Yin W.B."/>
            <person name="Stadler M."/>
            <person name="Zhang X."/>
            <person name="Liu X."/>
        </authorList>
    </citation>
    <scope>NUCLEOTIDE SEQUENCE [LARGE SCALE GENOMIC DNA]</scope>
    <source>
        <strain evidence="3">W106-1 / CGMCC3.15140</strain>
    </source>
</reference>
<keyword evidence="3" id="KW-1185">Reference proteome</keyword>
<dbReference type="GO" id="GO:0003700">
    <property type="term" value="F:DNA-binding transcription factor activity"/>
    <property type="evidence" value="ECO:0007669"/>
    <property type="project" value="InterPro"/>
</dbReference>
<dbReference type="Proteomes" id="UP000030651">
    <property type="component" value="Unassembled WGS sequence"/>
</dbReference>
<gene>
    <name evidence="2" type="ORF">PFICI_10172</name>
</gene>
<dbReference type="GeneID" id="19275185"/>
<protein>
    <recommendedName>
        <fullName evidence="4">BZIP domain-containing protein</fullName>
    </recommendedName>
</protein>